<protein>
    <submittedName>
        <fullName evidence="2">Uncharacterized protein</fullName>
    </submittedName>
</protein>
<evidence type="ECO:0000313" key="2">
    <source>
        <dbReference type="EMBL" id="KZT11753.1"/>
    </source>
</evidence>
<name>A0A165HHW2_9APHY</name>
<dbReference type="AlphaFoldDB" id="A0A165HHW2"/>
<dbReference type="RefSeq" id="XP_040769401.1">
    <property type="nucleotide sequence ID" value="XM_040907682.1"/>
</dbReference>
<evidence type="ECO:0000313" key="3">
    <source>
        <dbReference type="Proteomes" id="UP000076871"/>
    </source>
</evidence>
<reference evidence="2 3" key="1">
    <citation type="journal article" date="2016" name="Mol. Biol. Evol.">
        <title>Comparative Genomics of Early-Diverging Mushroom-Forming Fungi Provides Insights into the Origins of Lignocellulose Decay Capabilities.</title>
        <authorList>
            <person name="Nagy L.G."/>
            <person name="Riley R."/>
            <person name="Tritt A."/>
            <person name="Adam C."/>
            <person name="Daum C."/>
            <person name="Floudas D."/>
            <person name="Sun H."/>
            <person name="Yadav J.S."/>
            <person name="Pangilinan J."/>
            <person name="Larsson K.H."/>
            <person name="Matsuura K."/>
            <person name="Barry K."/>
            <person name="Labutti K."/>
            <person name="Kuo R."/>
            <person name="Ohm R.A."/>
            <person name="Bhattacharya S.S."/>
            <person name="Shirouzu T."/>
            <person name="Yoshinaga Y."/>
            <person name="Martin F.M."/>
            <person name="Grigoriev I.V."/>
            <person name="Hibbett D.S."/>
        </authorList>
    </citation>
    <scope>NUCLEOTIDE SEQUENCE [LARGE SCALE GENOMIC DNA]</scope>
    <source>
        <strain evidence="2 3">93-53</strain>
    </source>
</reference>
<evidence type="ECO:0000256" key="1">
    <source>
        <dbReference type="SAM" id="MobiDB-lite"/>
    </source>
</evidence>
<keyword evidence="3" id="KW-1185">Reference proteome</keyword>
<gene>
    <name evidence="2" type="ORF">LAESUDRAFT_719694</name>
</gene>
<feature type="compositionally biased region" description="Polar residues" evidence="1">
    <location>
        <begin position="136"/>
        <end position="161"/>
    </location>
</feature>
<dbReference type="EMBL" id="KV427606">
    <property type="protein sequence ID" value="KZT11753.1"/>
    <property type="molecule type" value="Genomic_DNA"/>
</dbReference>
<accession>A0A165HHW2</accession>
<sequence length="186" mass="20502">MPAAENPTRAQSSSEVILDSIVDLFERSPRCLTAVENYSSRGLGRSHSLTDSDCIQCLFDAILIGPVMIASLDIRSLRGILQGARRDRANRLYVHACGEPCSWHLHSVLRLLPTCRVLYRQLTFTRPRRLPAAEPNAQQAPSNISHRSGSSSAGCVTSRHSGQGEAAGHRRADHCERMSMDSSEMF</sequence>
<dbReference type="Proteomes" id="UP000076871">
    <property type="component" value="Unassembled WGS sequence"/>
</dbReference>
<organism evidence="2 3">
    <name type="scientific">Laetiporus sulphureus 93-53</name>
    <dbReference type="NCBI Taxonomy" id="1314785"/>
    <lineage>
        <taxon>Eukaryota</taxon>
        <taxon>Fungi</taxon>
        <taxon>Dikarya</taxon>
        <taxon>Basidiomycota</taxon>
        <taxon>Agaricomycotina</taxon>
        <taxon>Agaricomycetes</taxon>
        <taxon>Polyporales</taxon>
        <taxon>Laetiporus</taxon>
    </lineage>
</organism>
<dbReference type="InParanoid" id="A0A165HHW2"/>
<feature type="region of interest" description="Disordered" evidence="1">
    <location>
        <begin position="130"/>
        <end position="186"/>
    </location>
</feature>
<proteinExistence type="predicted"/>
<dbReference type="GeneID" id="63824711"/>
<feature type="compositionally biased region" description="Basic and acidic residues" evidence="1">
    <location>
        <begin position="167"/>
        <end position="179"/>
    </location>
</feature>